<evidence type="ECO:0000256" key="2">
    <source>
        <dbReference type="PROSITE-ProRule" id="PRU00076"/>
    </source>
</evidence>
<dbReference type="PANTHER" id="PTHR16146:SF46">
    <property type="entry name" value="INTELECTIN-1A-RELATED"/>
    <property type="match status" value="1"/>
</dbReference>
<name>A0A7D9HIW7_PARCT</name>
<dbReference type="SUPFAM" id="SSF57196">
    <property type="entry name" value="EGF/Laminin"/>
    <property type="match status" value="1"/>
</dbReference>
<dbReference type="PANTHER" id="PTHR16146">
    <property type="entry name" value="INTELECTIN"/>
    <property type="match status" value="1"/>
</dbReference>
<gene>
    <name evidence="3" type="ORF">PACLA_8A073136</name>
</gene>
<dbReference type="CDD" id="cd00054">
    <property type="entry name" value="EGF_CA"/>
    <property type="match status" value="1"/>
</dbReference>
<sequence length="399" mass="44771">MESRVFILAVLAIFGQFLHLMGDGTCGNYRIDIKKNIHAKKRLLNHGILNVTIAHPFQCLTKCSEHCLCESFSICASGKRCELSQSTKEESTTDYVDDTGCTYYDMERELPSQQSEGPTTVPCGTPAKNEYCCRYSNPCLNDGECVGFCPDSGKRFECHCSSGYYGDRCQNKPMTCQDYWNDPKPANGAYDLYDQTGVLYKAFCDFHSEEGLAWTLVLSRSRVTVLPPLLQDFPARNLASPENGVIWNEYSLARSAMGHVSALSTHWRLTCEYNTRGVDYVDYARGKIAETDLMNYDSTLFRQSDRCRLVEYVNIRGKSCSHCTMALNQKGLILHLTRSLEEVYGCDLNLDEFKNDCSSGDEYYFGGLHPRSSLCCTGNHRCAATADSTGQIWFGGSRS</sequence>
<comment type="caution">
    <text evidence="3">The sequence shown here is derived from an EMBL/GenBank/DDBJ whole genome shotgun (WGS) entry which is preliminary data.</text>
</comment>
<dbReference type="PROSITE" id="PS50026">
    <property type="entry name" value="EGF_3"/>
    <property type="match status" value="1"/>
</dbReference>
<dbReference type="InterPro" id="IPR000742">
    <property type="entry name" value="EGF"/>
</dbReference>
<dbReference type="PROSITE" id="PS00022">
    <property type="entry name" value="EGF_1"/>
    <property type="match status" value="1"/>
</dbReference>
<evidence type="ECO:0000313" key="3">
    <source>
        <dbReference type="EMBL" id="CAB3981783.1"/>
    </source>
</evidence>
<proteinExistence type="predicted"/>
<dbReference type="GO" id="GO:0070492">
    <property type="term" value="F:oligosaccharide binding"/>
    <property type="evidence" value="ECO:0007669"/>
    <property type="project" value="TreeGrafter"/>
</dbReference>
<keyword evidence="1 2" id="KW-1015">Disulfide bond</keyword>
<dbReference type="GO" id="GO:0005615">
    <property type="term" value="C:extracellular space"/>
    <property type="evidence" value="ECO:0007669"/>
    <property type="project" value="TreeGrafter"/>
</dbReference>
<reference evidence="3" key="1">
    <citation type="submission" date="2020-04" db="EMBL/GenBank/DDBJ databases">
        <authorList>
            <person name="Alioto T."/>
            <person name="Alioto T."/>
            <person name="Gomez Garrido J."/>
        </authorList>
    </citation>
    <scope>NUCLEOTIDE SEQUENCE</scope>
    <source>
        <strain evidence="3">A484AB</strain>
    </source>
</reference>
<accession>A0A7D9HIW7</accession>
<evidence type="ECO:0000256" key="1">
    <source>
        <dbReference type="ARBA" id="ARBA00023157"/>
    </source>
</evidence>
<dbReference type="PROSITE" id="PS01186">
    <property type="entry name" value="EGF_2"/>
    <property type="match status" value="1"/>
</dbReference>
<dbReference type="Proteomes" id="UP001152795">
    <property type="component" value="Unassembled WGS sequence"/>
</dbReference>
<evidence type="ECO:0000313" key="4">
    <source>
        <dbReference type="Proteomes" id="UP001152795"/>
    </source>
</evidence>
<feature type="disulfide bond" evidence="2">
    <location>
        <begin position="160"/>
        <end position="169"/>
    </location>
</feature>
<dbReference type="EMBL" id="CACRXK020000428">
    <property type="protein sequence ID" value="CAB3981783.1"/>
    <property type="molecule type" value="Genomic_DNA"/>
</dbReference>
<keyword evidence="2" id="KW-0245">EGF-like domain</keyword>
<comment type="caution">
    <text evidence="2">Lacks conserved residue(s) required for the propagation of feature annotation.</text>
</comment>
<organism evidence="3 4">
    <name type="scientific">Paramuricea clavata</name>
    <name type="common">Red gorgonian</name>
    <name type="synonym">Violescent sea-whip</name>
    <dbReference type="NCBI Taxonomy" id="317549"/>
    <lineage>
        <taxon>Eukaryota</taxon>
        <taxon>Metazoa</taxon>
        <taxon>Cnidaria</taxon>
        <taxon>Anthozoa</taxon>
        <taxon>Octocorallia</taxon>
        <taxon>Malacalcyonacea</taxon>
        <taxon>Plexauridae</taxon>
        <taxon>Paramuricea</taxon>
    </lineage>
</organism>
<dbReference type="AlphaFoldDB" id="A0A7D9HIW7"/>
<dbReference type="OrthoDB" id="10653713at2759"/>
<dbReference type="Pfam" id="PF00024">
    <property type="entry name" value="PAN_1"/>
    <property type="match status" value="1"/>
</dbReference>
<keyword evidence="4" id="KW-1185">Reference proteome</keyword>
<dbReference type="PROSITE" id="PS00010">
    <property type="entry name" value="ASX_HYDROXYL"/>
    <property type="match status" value="1"/>
</dbReference>
<dbReference type="PROSITE" id="PS50948">
    <property type="entry name" value="PAN"/>
    <property type="match status" value="1"/>
</dbReference>
<dbReference type="Gene3D" id="2.10.25.10">
    <property type="entry name" value="Laminin"/>
    <property type="match status" value="1"/>
</dbReference>
<protein>
    <submittedName>
        <fullName evidence="3">Neurogenic locus notch homolog 2-like</fullName>
    </submittedName>
</protein>
<dbReference type="InterPro" id="IPR000152">
    <property type="entry name" value="EGF-type_Asp/Asn_hydroxyl_site"/>
</dbReference>
<dbReference type="InterPro" id="IPR003609">
    <property type="entry name" value="Pan_app"/>
</dbReference>